<accession>A0ABR9CS08</accession>
<organism evidence="3 4">
    <name type="scientific">Roseibium litorale</name>
    <dbReference type="NCBI Taxonomy" id="2803841"/>
    <lineage>
        <taxon>Bacteria</taxon>
        <taxon>Pseudomonadati</taxon>
        <taxon>Pseudomonadota</taxon>
        <taxon>Alphaproteobacteria</taxon>
        <taxon>Hyphomicrobiales</taxon>
        <taxon>Stappiaceae</taxon>
        <taxon>Roseibium</taxon>
    </lineage>
</organism>
<feature type="domain" description="PepSY" evidence="2">
    <location>
        <begin position="8"/>
        <end position="85"/>
    </location>
</feature>
<protein>
    <submittedName>
        <fullName evidence="3">PepSY domain-containing protein</fullName>
    </submittedName>
</protein>
<evidence type="ECO:0000313" key="3">
    <source>
        <dbReference type="EMBL" id="MBD8893617.1"/>
    </source>
</evidence>
<reference evidence="3 4" key="2">
    <citation type="journal article" date="2021" name="Int. J. Syst. Evol. Microbiol.">
        <title>Roseibium litorale sp. nov., isolated from a tidal flat sediment and proposal for the reclassification of Labrenzia polysiphoniae as Roseibium polysiphoniae comb. nov.</title>
        <authorList>
            <person name="Liu Y."/>
            <person name="Pei T."/>
            <person name="Du J."/>
            <person name="Chao M."/>
            <person name="Deng M.R."/>
            <person name="Zhu H."/>
        </authorList>
    </citation>
    <scope>NUCLEOTIDE SEQUENCE [LARGE SCALE GENOMIC DNA]</scope>
    <source>
        <strain evidence="3 4">4C16A</strain>
    </source>
</reference>
<dbReference type="EMBL" id="JACYXI010000014">
    <property type="protein sequence ID" value="MBD8893617.1"/>
    <property type="molecule type" value="Genomic_DNA"/>
</dbReference>
<dbReference type="Proteomes" id="UP000632063">
    <property type="component" value="Unassembled WGS sequence"/>
</dbReference>
<evidence type="ECO:0000259" key="2">
    <source>
        <dbReference type="Pfam" id="PF13670"/>
    </source>
</evidence>
<proteinExistence type="predicted"/>
<reference evidence="4" key="1">
    <citation type="submission" date="2020-09" db="EMBL/GenBank/DDBJ databases">
        <title>The genome sequence of strain Labrenzia suaedae 4C16A.</title>
        <authorList>
            <person name="Liu Y."/>
        </authorList>
    </citation>
    <scope>NUCLEOTIDE SEQUENCE [LARGE SCALE GENOMIC DNA]</scope>
    <source>
        <strain evidence="4">4C16A</strain>
    </source>
</reference>
<feature type="signal peptide" evidence="1">
    <location>
        <begin position="1"/>
        <end position="22"/>
    </location>
</feature>
<evidence type="ECO:0000313" key="4">
    <source>
        <dbReference type="Proteomes" id="UP000632063"/>
    </source>
</evidence>
<dbReference type="Pfam" id="PF13670">
    <property type="entry name" value="PepSY_2"/>
    <property type="match status" value="1"/>
</dbReference>
<gene>
    <name evidence="3" type="ORF">IG616_18880</name>
</gene>
<sequence>MKIPLTALLIAASAALTGTARADDDCFVPMRDWQPREAVSKFAQEKGWTVLRIKIHDGCYEVIGQTAEGQPIEVTLHPATLQVLDYELRDRDHKRREGRHGEKD</sequence>
<comment type="caution">
    <text evidence="3">The sequence shown here is derived from an EMBL/GenBank/DDBJ whole genome shotgun (WGS) entry which is preliminary data.</text>
</comment>
<dbReference type="InterPro" id="IPR025711">
    <property type="entry name" value="PepSY"/>
</dbReference>
<name>A0ABR9CS08_9HYPH</name>
<dbReference type="RefSeq" id="WP_192149785.1">
    <property type="nucleotide sequence ID" value="NZ_JACYXI010000014.1"/>
</dbReference>
<evidence type="ECO:0000256" key="1">
    <source>
        <dbReference type="SAM" id="SignalP"/>
    </source>
</evidence>
<keyword evidence="1" id="KW-0732">Signal</keyword>
<feature type="chain" id="PRO_5047170527" evidence="1">
    <location>
        <begin position="23"/>
        <end position="104"/>
    </location>
</feature>
<keyword evidence="4" id="KW-1185">Reference proteome</keyword>